<keyword evidence="2" id="KW-1185">Reference proteome</keyword>
<gene>
    <name evidence="1" type="ORF">DPMN_102012</name>
</gene>
<proteinExistence type="predicted"/>
<sequence length="112" mass="12952">MMIIQLKIKCDSIPNRPQFLYHSDLVDFAAKCSVSALWRCDSSMLKKVVTAPERKQTVRHPLQHSFHDLSDTTKPCIPTCTPCTIFMQKYVLLKKEQVKLLEEQTKEQNSTL</sequence>
<evidence type="ECO:0000313" key="1">
    <source>
        <dbReference type="EMBL" id="KAH3859294.1"/>
    </source>
</evidence>
<reference evidence="1" key="1">
    <citation type="journal article" date="2019" name="bioRxiv">
        <title>The Genome of the Zebra Mussel, Dreissena polymorpha: A Resource for Invasive Species Research.</title>
        <authorList>
            <person name="McCartney M.A."/>
            <person name="Auch B."/>
            <person name="Kono T."/>
            <person name="Mallez S."/>
            <person name="Zhang Y."/>
            <person name="Obille A."/>
            <person name="Becker A."/>
            <person name="Abrahante J.E."/>
            <person name="Garbe J."/>
            <person name="Badalamenti J.P."/>
            <person name="Herman A."/>
            <person name="Mangelson H."/>
            <person name="Liachko I."/>
            <person name="Sullivan S."/>
            <person name="Sone E.D."/>
            <person name="Koren S."/>
            <person name="Silverstein K.A.T."/>
            <person name="Beckman K.B."/>
            <person name="Gohl D.M."/>
        </authorList>
    </citation>
    <scope>NUCLEOTIDE SEQUENCE</scope>
    <source>
        <strain evidence="1">Duluth1</strain>
        <tissue evidence="1">Whole animal</tissue>
    </source>
</reference>
<name>A0A9D4LK34_DREPO</name>
<dbReference type="EMBL" id="JAIWYP010000003">
    <property type="protein sequence ID" value="KAH3859294.1"/>
    <property type="molecule type" value="Genomic_DNA"/>
</dbReference>
<dbReference type="AlphaFoldDB" id="A0A9D4LK34"/>
<evidence type="ECO:0000313" key="2">
    <source>
        <dbReference type="Proteomes" id="UP000828390"/>
    </source>
</evidence>
<organism evidence="1 2">
    <name type="scientific">Dreissena polymorpha</name>
    <name type="common">Zebra mussel</name>
    <name type="synonym">Mytilus polymorpha</name>
    <dbReference type="NCBI Taxonomy" id="45954"/>
    <lineage>
        <taxon>Eukaryota</taxon>
        <taxon>Metazoa</taxon>
        <taxon>Spiralia</taxon>
        <taxon>Lophotrochozoa</taxon>
        <taxon>Mollusca</taxon>
        <taxon>Bivalvia</taxon>
        <taxon>Autobranchia</taxon>
        <taxon>Heteroconchia</taxon>
        <taxon>Euheterodonta</taxon>
        <taxon>Imparidentia</taxon>
        <taxon>Neoheterodontei</taxon>
        <taxon>Myida</taxon>
        <taxon>Dreissenoidea</taxon>
        <taxon>Dreissenidae</taxon>
        <taxon>Dreissena</taxon>
    </lineage>
</organism>
<reference evidence="1" key="2">
    <citation type="submission" date="2020-11" db="EMBL/GenBank/DDBJ databases">
        <authorList>
            <person name="McCartney M.A."/>
            <person name="Auch B."/>
            <person name="Kono T."/>
            <person name="Mallez S."/>
            <person name="Becker A."/>
            <person name="Gohl D.M."/>
            <person name="Silverstein K.A.T."/>
            <person name="Koren S."/>
            <person name="Bechman K.B."/>
            <person name="Herman A."/>
            <person name="Abrahante J.E."/>
            <person name="Garbe J."/>
        </authorList>
    </citation>
    <scope>NUCLEOTIDE SEQUENCE</scope>
    <source>
        <strain evidence="1">Duluth1</strain>
        <tissue evidence="1">Whole animal</tissue>
    </source>
</reference>
<comment type="caution">
    <text evidence="1">The sequence shown here is derived from an EMBL/GenBank/DDBJ whole genome shotgun (WGS) entry which is preliminary data.</text>
</comment>
<dbReference type="Proteomes" id="UP000828390">
    <property type="component" value="Unassembled WGS sequence"/>
</dbReference>
<accession>A0A9D4LK34</accession>
<protein>
    <submittedName>
        <fullName evidence="1">Uncharacterized protein</fullName>
    </submittedName>
</protein>